<dbReference type="AlphaFoldDB" id="A0A3P1B180"/>
<accession>A0A3P1B180</accession>
<keyword evidence="1" id="KW-0812">Transmembrane</keyword>
<feature type="transmembrane region" description="Helical" evidence="1">
    <location>
        <begin position="155"/>
        <end position="176"/>
    </location>
</feature>
<dbReference type="EMBL" id="RQTJ01000015">
    <property type="protein sequence ID" value="RRA94725.1"/>
    <property type="molecule type" value="Genomic_DNA"/>
</dbReference>
<dbReference type="RefSeq" id="WP_124899483.1">
    <property type="nucleotide sequence ID" value="NZ_RQTJ01000015.1"/>
</dbReference>
<sequence length="235" mass="27467">MRKITEQEINQIFDFTKKHYVEFYDVQVELVDHLANAIEDQWKTNPNISFEDALQIEFKKFGIFGFTGLIEQKQAQLHKHYNKMLLREVLRFISLPKVIITAALYLVIYFFIENTGSLGEVITLGFLVISFLFFMVDGFRFIFKIKKEQKKQGRSWLIQSVAFSVFSLPTVGLSGGYFSIVNQLFAQNLNISNSGIYFLTTFVVLQIILMFVFYRVIKPSLNQSIKETEKRFQFA</sequence>
<evidence type="ECO:0000313" key="2">
    <source>
        <dbReference type="EMBL" id="RRA94725.1"/>
    </source>
</evidence>
<proteinExistence type="predicted"/>
<evidence type="ECO:0000256" key="1">
    <source>
        <dbReference type="SAM" id="Phobius"/>
    </source>
</evidence>
<keyword evidence="3" id="KW-1185">Reference proteome</keyword>
<keyword evidence="1" id="KW-1133">Transmembrane helix</keyword>
<name>A0A3P1B180_9FLAO</name>
<gene>
    <name evidence="2" type="ORF">EG242_08595</name>
</gene>
<organism evidence="2 3">
    <name type="scientific">Paenimyroides viscosum</name>
    <dbReference type="NCBI Taxonomy" id="2488729"/>
    <lineage>
        <taxon>Bacteria</taxon>
        <taxon>Pseudomonadati</taxon>
        <taxon>Bacteroidota</taxon>
        <taxon>Flavobacteriia</taxon>
        <taxon>Flavobacteriales</taxon>
        <taxon>Flavobacteriaceae</taxon>
        <taxon>Paenimyroides</taxon>
    </lineage>
</organism>
<dbReference type="OrthoDB" id="662673at2"/>
<feature type="transmembrane region" description="Helical" evidence="1">
    <location>
        <begin position="124"/>
        <end position="143"/>
    </location>
</feature>
<feature type="transmembrane region" description="Helical" evidence="1">
    <location>
        <begin position="196"/>
        <end position="217"/>
    </location>
</feature>
<feature type="transmembrane region" description="Helical" evidence="1">
    <location>
        <begin position="89"/>
        <end position="112"/>
    </location>
</feature>
<reference evidence="2 3" key="1">
    <citation type="submission" date="2018-11" db="EMBL/GenBank/DDBJ databases">
        <title>Flavobacterium sp. nov., YIM 102796 draft genome.</title>
        <authorList>
            <person name="Li G."/>
            <person name="Jiang Y."/>
        </authorList>
    </citation>
    <scope>NUCLEOTIDE SEQUENCE [LARGE SCALE GENOMIC DNA]</scope>
    <source>
        <strain evidence="2 3">YIM 102796</strain>
    </source>
</reference>
<keyword evidence="1" id="KW-0472">Membrane</keyword>
<comment type="caution">
    <text evidence="2">The sequence shown here is derived from an EMBL/GenBank/DDBJ whole genome shotgun (WGS) entry which is preliminary data.</text>
</comment>
<dbReference type="Proteomes" id="UP000268372">
    <property type="component" value="Unassembled WGS sequence"/>
</dbReference>
<protein>
    <submittedName>
        <fullName evidence="2">Uncharacterized protein</fullName>
    </submittedName>
</protein>
<evidence type="ECO:0000313" key="3">
    <source>
        <dbReference type="Proteomes" id="UP000268372"/>
    </source>
</evidence>